<comment type="caution">
    <text evidence="10">The sequence shown here is derived from an EMBL/GenBank/DDBJ whole genome shotgun (WGS) entry which is preliminary data.</text>
</comment>
<dbReference type="PRINTS" id="PR01837">
    <property type="entry name" value="MGTCSAPBPROT"/>
</dbReference>
<comment type="subcellular location">
    <subcellularLocation>
        <location evidence="1">Cell membrane</location>
        <topology evidence="1">Multi-pass membrane protein</topology>
    </subcellularLocation>
</comment>
<evidence type="ECO:0000313" key="11">
    <source>
        <dbReference type="Proteomes" id="UP000260773"/>
    </source>
</evidence>
<dbReference type="AlphaFoldDB" id="A0A3E2XMB9"/>
<evidence type="ECO:0000313" key="12">
    <source>
        <dbReference type="Proteomes" id="UP000261231"/>
    </source>
</evidence>
<evidence type="ECO:0000313" key="10">
    <source>
        <dbReference type="EMBL" id="RGC47917.1"/>
    </source>
</evidence>
<dbReference type="EMBL" id="QVFD01000005">
    <property type="protein sequence ID" value="RGC47917.1"/>
    <property type="molecule type" value="Genomic_DNA"/>
</dbReference>
<dbReference type="InterPro" id="IPR003416">
    <property type="entry name" value="MgtC/SapB/SrpB/YhiD_fam"/>
</dbReference>
<evidence type="ECO:0000259" key="8">
    <source>
        <dbReference type="Pfam" id="PF02308"/>
    </source>
</evidence>
<proteinExistence type="inferred from homology"/>
<keyword evidence="4 7" id="KW-0812">Transmembrane</keyword>
<comment type="similarity">
    <text evidence="2">Belongs to the MgtC/SapB family.</text>
</comment>
<organism evidence="10 12">
    <name type="scientific">Coprococcus catus</name>
    <dbReference type="NCBI Taxonomy" id="116085"/>
    <lineage>
        <taxon>Bacteria</taxon>
        <taxon>Bacillati</taxon>
        <taxon>Bacillota</taxon>
        <taxon>Clostridia</taxon>
        <taxon>Lachnospirales</taxon>
        <taxon>Lachnospiraceae</taxon>
        <taxon>Coprococcus</taxon>
    </lineage>
</organism>
<evidence type="ECO:0000256" key="3">
    <source>
        <dbReference type="ARBA" id="ARBA00022475"/>
    </source>
</evidence>
<dbReference type="EMBL" id="QVEP01000042">
    <property type="protein sequence ID" value="RGB76101.1"/>
    <property type="molecule type" value="Genomic_DNA"/>
</dbReference>
<dbReference type="Pfam" id="PF02308">
    <property type="entry name" value="MgtC"/>
    <property type="match status" value="1"/>
</dbReference>
<gene>
    <name evidence="9" type="ORF">DW070_13495</name>
    <name evidence="10" type="ORF">DW747_07055</name>
</gene>
<evidence type="ECO:0000256" key="2">
    <source>
        <dbReference type="ARBA" id="ARBA00009298"/>
    </source>
</evidence>
<dbReference type="InterPro" id="IPR049177">
    <property type="entry name" value="MgtC_SapB_SrpB_YhiD_N"/>
</dbReference>
<evidence type="ECO:0000256" key="6">
    <source>
        <dbReference type="ARBA" id="ARBA00023136"/>
    </source>
</evidence>
<feature type="domain" description="MgtC/SapB/SrpB/YhiD N-terminal" evidence="8">
    <location>
        <begin position="23"/>
        <end position="148"/>
    </location>
</feature>
<dbReference type="PANTHER" id="PTHR33778:SF1">
    <property type="entry name" value="MAGNESIUM TRANSPORTER YHID-RELATED"/>
    <property type="match status" value="1"/>
</dbReference>
<keyword evidence="3" id="KW-1003">Cell membrane</keyword>
<feature type="transmembrane region" description="Helical" evidence="7">
    <location>
        <begin position="79"/>
        <end position="98"/>
    </location>
</feature>
<evidence type="ECO:0000256" key="7">
    <source>
        <dbReference type="SAM" id="Phobius"/>
    </source>
</evidence>
<reference evidence="11 12" key="1">
    <citation type="submission" date="2018-08" db="EMBL/GenBank/DDBJ databases">
        <title>A genome reference for cultivated species of the human gut microbiota.</title>
        <authorList>
            <person name="Zou Y."/>
            <person name="Xue W."/>
            <person name="Luo G."/>
        </authorList>
    </citation>
    <scope>NUCLEOTIDE SEQUENCE [LARGE SCALE GENOMIC DNA]</scope>
    <source>
        <strain evidence="9 11">AF45-17</strain>
        <strain evidence="10 12">AM28-39</strain>
    </source>
</reference>
<accession>A0A3E2XMB9</accession>
<protein>
    <submittedName>
        <fullName evidence="10">MgtC/SapB family protein</fullName>
    </submittedName>
</protein>
<dbReference type="Proteomes" id="UP000260773">
    <property type="component" value="Unassembled WGS sequence"/>
</dbReference>
<dbReference type="PANTHER" id="PTHR33778">
    <property type="entry name" value="PROTEIN MGTC"/>
    <property type="match status" value="1"/>
</dbReference>
<dbReference type="RefSeq" id="WP_015513077.1">
    <property type="nucleotide sequence ID" value="NZ_JAJCNA010000018.1"/>
</dbReference>
<evidence type="ECO:0000256" key="1">
    <source>
        <dbReference type="ARBA" id="ARBA00004651"/>
    </source>
</evidence>
<feature type="transmembrane region" description="Helical" evidence="7">
    <location>
        <begin position="110"/>
        <end position="141"/>
    </location>
</feature>
<evidence type="ECO:0000256" key="4">
    <source>
        <dbReference type="ARBA" id="ARBA00022692"/>
    </source>
</evidence>
<dbReference type="Proteomes" id="UP000261231">
    <property type="component" value="Unassembled WGS sequence"/>
</dbReference>
<keyword evidence="12" id="KW-1185">Reference proteome</keyword>
<feature type="transmembrane region" description="Helical" evidence="7">
    <location>
        <begin position="14"/>
        <end position="36"/>
    </location>
</feature>
<keyword evidence="5 7" id="KW-1133">Transmembrane helix</keyword>
<sequence>MKGLEVIGSYLDEWNIVTITVRLILAVVCGGAIGLTRSVKRRGAGFKTHALVCLGSALVMMTGQYIYVDFGAISDIARLAAQVISGVGFLGVGTIMVTRDNHVKGLTTAAGLWTCAGIGLSIGIGFYSGAAITTILVLVIYRFMGRVDEIAYEHSRVLDIYIEFESRRSIAPFISVLKQNNYKIVQMELNKSKKNKEELVNATLVLEVPEKTKHGIVIDLLREIPGIEYVEEI</sequence>
<evidence type="ECO:0000313" key="9">
    <source>
        <dbReference type="EMBL" id="RGB76101.1"/>
    </source>
</evidence>
<dbReference type="OrthoDB" id="9811198at2"/>
<evidence type="ECO:0000256" key="5">
    <source>
        <dbReference type="ARBA" id="ARBA00022989"/>
    </source>
</evidence>
<dbReference type="GO" id="GO:0005886">
    <property type="term" value="C:plasma membrane"/>
    <property type="evidence" value="ECO:0007669"/>
    <property type="project" value="UniProtKB-SubCell"/>
</dbReference>
<name>A0A3E2XMB9_9FIRM</name>
<keyword evidence="6 7" id="KW-0472">Membrane</keyword>
<feature type="transmembrane region" description="Helical" evidence="7">
    <location>
        <begin position="48"/>
        <end position="67"/>
    </location>
</feature>